<dbReference type="Proteomes" id="UP000255110">
    <property type="component" value="Unassembled WGS sequence"/>
</dbReference>
<protein>
    <submittedName>
        <fullName evidence="2">Uncharacterized protein</fullName>
    </submittedName>
</protein>
<sequence>MARTKYSFWPDVVDEEYFIIKLKNGIEKLTARNAIHDHISNSIYQAFRVRTANLFIGYYQEQLALFSKVLPGYKDLVECLNSKNALEEINQHDKVDDCVAAYKKLESGLSICGKEALLAAAIILEDMDVLGAGLRNIGLIKFLSQHQIIKIDPSDSIFDIENIDTGLKKFEANLSLDNPLIYAPFSFSKVCNNPQNIMGNLHFSEFFHDIDKEKLKDELARFASLDDAYIKKLIIRDEYLELLPMDDKKLYLEQLANILIRKKAILKKALHLPEIKVSPLELAPVFIKDIEFSEPLEKIQHGASRPFKVKRVAPAEDLRPDSDECAPSTMKFV</sequence>
<proteinExistence type="predicted"/>
<reference evidence="1 3" key="1">
    <citation type="submission" date="2015-11" db="EMBL/GenBank/DDBJ databases">
        <title>Genomic analysis of 38 Legionella species identifies large and diverse effector repertoires.</title>
        <authorList>
            <person name="Burstein D."/>
            <person name="Amaro F."/>
            <person name="Zusman T."/>
            <person name="Lifshitz Z."/>
            <person name="Cohen O."/>
            <person name="Gilbert J.A."/>
            <person name="Pupko T."/>
            <person name="Shuman H.A."/>
            <person name="Segal G."/>
        </authorList>
    </citation>
    <scope>NUCLEOTIDE SEQUENCE [LARGE SCALE GENOMIC DNA]</scope>
    <source>
        <strain evidence="1 3">SC-18-C9</strain>
    </source>
</reference>
<evidence type="ECO:0000313" key="4">
    <source>
        <dbReference type="Proteomes" id="UP000255110"/>
    </source>
</evidence>
<accession>A0A378L7K5</accession>
<keyword evidence="3" id="KW-1185">Reference proteome</keyword>
<dbReference type="OrthoDB" id="5653276at2"/>
<evidence type="ECO:0000313" key="3">
    <source>
        <dbReference type="Proteomes" id="UP000054820"/>
    </source>
</evidence>
<evidence type="ECO:0000313" key="2">
    <source>
        <dbReference type="EMBL" id="STY22806.1"/>
    </source>
</evidence>
<reference evidence="2 4" key="2">
    <citation type="submission" date="2018-06" db="EMBL/GenBank/DDBJ databases">
        <authorList>
            <consortium name="Pathogen Informatics"/>
            <person name="Doyle S."/>
        </authorList>
    </citation>
    <scope>NUCLEOTIDE SEQUENCE [LARGE SCALE GENOMIC DNA]</scope>
    <source>
        <strain evidence="2 4">NCTC11991</strain>
    </source>
</reference>
<dbReference type="EMBL" id="LNYZ01000016">
    <property type="protein sequence ID" value="KTD76662.1"/>
    <property type="molecule type" value="Genomic_DNA"/>
</dbReference>
<organism evidence="2 4">
    <name type="scientific">Legionella steigerwaltii</name>
    <dbReference type="NCBI Taxonomy" id="460"/>
    <lineage>
        <taxon>Bacteria</taxon>
        <taxon>Pseudomonadati</taxon>
        <taxon>Pseudomonadota</taxon>
        <taxon>Gammaproteobacteria</taxon>
        <taxon>Legionellales</taxon>
        <taxon>Legionellaceae</taxon>
        <taxon>Legionella</taxon>
    </lineage>
</organism>
<dbReference type="Proteomes" id="UP000054820">
    <property type="component" value="Unassembled WGS sequence"/>
</dbReference>
<dbReference type="RefSeq" id="WP_058477849.1">
    <property type="nucleotide sequence ID" value="NZ_CAAAIO010000046.1"/>
</dbReference>
<dbReference type="AlphaFoldDB" id="A0A378L7K5"/>
<name>A0A378L7K5_9GAMM</name>
<dbReference type="EMBL" id="UGOY01000001">
    <property type="protein sequence ID" value="STY22806.1"/>
    <property type="molecule type" value="Genomic_DNA"/>
</dbReference>
<gene>
    <name evidence="1" type="ORF">Lstg_2298</name>
    <name evidence="2" type="ORF">NCTC11991_01406</name>
</gene>
<evidence type="ECO:0000313" key="1">
    <source>
        <dbReference type="EMBL" id="KTD76662.1"/>
    </source>
</evidence>